<dbReference type="OrthoDB" id="247722at2157"/>
<keyword evidence="2" id="KW-0614">Plasmid</keyword>
<reference evidence="2 3" key="1">
    <citation type="submission" date="2020-07" db="EMBL/GenBank/DDBJ databases">
        <title>Gai3-2, isolated from salt lake.</title>
        <authorList>
            <person name="Cui H."/>
            <person name="Shi X."/>
        </authorList>
    </citation>
    <scope>NUCLEOTIDE SEQUENCE [LARGE SCALE GENOMIC DNA]</scope>
    <source>
        <strain evidence="2 3">Gai3-2</strain>
        <plasmid evidence="2 3">unnamed1</plasmid>
    </source>
</reference>
<geneLocation type="plasmid" evidence="2 3">
    <name>unnamed1</name>
</geneLocation>
<organism evidence="2 3">
    <name type="scientific">Halorarum halophilum</name>
    <dbReference type="NCBI Taxonomy" id="2743090"/>
    <lineage>
        <taxon>Archaea</taxon>
        <taxon>Methanobacteriati</taxon>
        <taxon>Methanobacteriota</taxon>
        <taxon>Stenosarchaea group</taxon>
        <taxon>Halobacteria</taxon>
        <taxon>Halobacteriales</taxon>
        <taxon>Haloferacaceae</taxon>
        <taxon>Halorarum</taxon>
    </lineage>
</organism>
<accession>A0A7D5L324</accession>
<dbReference type="AlphaFoldDB" id="A0A7D5L324"/>
<dbReference type="Proteomes" id="UP000509750">
    <property type="component" value="Plasmid unnamed1"/>
</dbReference>
<evidence type="ECO:0000259" key="1">
    <source>
        <dbReference type="Pfam" id="PF24035"/>
    </source>
</evidence>
<evidence type="ECO:0000313" key="2">
    <source>
        <dbReference type="EMBL" id="QLG29803.1"/>
    </source>
</evidence>
<dbReference type="KEGG" id="halg:HUG10_18950"/>
<keyword evidence="3" id="KW-1185">Reference proteome</keyword>
<protein>
    <submittedName>
        <fullName evidence="2">ArsR family transcriptional regulator</fullName>
    </submittedName>
</protein>
<sequence length="97" mass="11026">MIDALADVQRRKLLIALMEHNPQNDSPVAIADSDSEADAIKRLVTMNHVHLPKLADYGFIEWDSESHQVTKGPNFDEIRPLLELLDGHEDELPTDWL</sequence>
<dbReference type="Pfam" id="PF24035">
    <property type="entry name" value="DUF7344"/>
    <property type="match status" value="1"/>
</dbReference>
<evidence type="ECO:0000313" key="3">
    <source>
        <dbReference type="Proteomes" id="UP000509750"/>
    </source>
</evidence>
<name>A0A7D5L324_9EURY</name>
<proteinExistence type="predicted"/>
<gene>
    <name evidence="2" type="ORF">HUG10_18950</name>
</gene>
<feature type="domain" description="DUF7344" evidence="1">
    <location>
        <begin position="36"/>
        <end position="70"/>
    </location>
</feature>
<dbReference type="EMBL" id="CP058530">
    <property type="protein sequence ID" value="QLG29803.1"/>
    <property type="molecule type" value="Genomic_DNA"/>
</dbReference>
<dbReference type="InterPro" id="IPR055768">
    <property type="entry name" value="DUF7344"/>
</dbReference>